<dbReference type="InterPro" id="IPR014729">
    <property type="entry name" value="Rossmann-like_a/b/a_fold"/>
</dbReference>
<dbReference type="PANTHER" id="PTHR31285:SF0">
    <property type="entry name" value="NICOTINAMIDE MONONUCLEOTIDE ADENYLYLTRANSFERASE"/>
    <property type="match status" value="1"/>
</dbReference>
<evidence type="ECO:0000313" key="1">
    <source>
        <dbReference type="EMBL" id="WFD38789.1"/>
    </source>
</evidence>
<accession>A0AAF0JAH0</accession>
<gene>
    <name evidence="1" type="ORF">MJAP1_001753</name>
</gene>
<keyword evidence="2" id="KW-1185">Reference proteome</keyword>
<dbReference type="Proteomes" id="UP001217754">
    <property type="component" value="Chromosome 2"/>
</dbReference>
<keyword evidence="1" id="KW-0548">Nucleotidyltransferase</keyword>
<evidence type="ECO:0000313" key="2">
    <source>
        <dbReference type="Proteomes" id="UP001217754"/>
    </source>
</evidence>
<dbReference type="GO" id="GO:0005634">
    <property type="term" value="C:nucleus"/>
    <property type="evidence" value="ECO:0007669"/>
    <property type="project" value="TreeGrafter"/>
</dbReference>
<dbReference type="Gene3D" id="3.40.50.620">
    <property type="entry name" value="HUPs"/>
    <property type="match status" value="1"/>
</dbReference>
<proteinExistence type="predicted"/>
<organism evidence="1 2">
    <name type="scientific">Malassezia japonica</name>
    <dbReference type="NCBI Taxonomy" id="223818"/>
    <lineage>
        <taxon>Eukaryota</taxon>
        <taxon>Fungi</taxon>
        <taxon>Dikarya</taxon>
        <taxon>Basidiomycota</taxon>
        <taxon>Ustilaginomycotina</taxon>
        <taxon>Malasseziomycetes</taxon>
        <taxon>Malasseziales</taxon>
        <taxon>Malasseziaceae</taxon>
        <taxon>Malassezia</taxon>
    </lineage>
</organism>
<protein>
    <submittedName>
        <fullName evidence="1">Nicotinamide-nucleotide adenylyltransferase</fullName>
        <ecNumber evidence="1">2.7.7.1</ecNumber>
    </submittedName>
</protein>
<dbReference type="GeneID" id="85225402"/>
<reference evidence="1" key="1">
    <citation type="submission" date="2023-03" db="EMBL/GenBank/DDBJ databases">
        <title>Mating type loci evolution in Malassezia.</title>
        <authorList>
            <person name="Coelho M.A."/>
        </authorList>
    </citation>
    <scope>NUCLEOTIDE SEQUENCE</scope>
    <source>
        <strain evidence="1">CBS 9431</strain>
    </source>
</reference>
<dbReference type="GO" id="GO:0000309">
    <property type="term" value="F:nicotinamide-nucleotide adenylyltransferase activity"/>
    <property type="evidence" value="ECO:0007669"/>
    <property type="project" value="UniProtKB-EC"/>
</dbReference>
<dbReference type="GO" id="GO:0016887">
    <property type="term" value="F:ATP hydrolysis activity"/>
    <property type="evidence" value="ECO:0007669"/>
    <property type="project" value="TreeGrafter"/>
</dbReference>
<keyword evidence="1" id="KW-0808">Transferase</keyword>
<dbReference type="AlphaFoldDB" id="A0AAF0JAH0"/>
<dbReference type="PANTHER" id="PTHR31285">
    <property type="entry name" value="NICOTINAMIDE MONONUCLEOTIDE ADENYLYLTRANSFERASE"/>
    <property type="match status" value="1"/>
</dbReference>
<dbReference type="RefSeq" id="XP_060121686.1">
    <property type="nucleotide sequence ID" value="XM_060265703.1"/>
</dbReference>
<sequence>MSAGGLLPAARTRALRDALEQFSQGIQDASKRLRVVYSTRPDWDALSGERHYAVLDASFNPPTRAHLALASMPRSATDSKALYDAHILIFSVRNADKGRGRPGDASPLQRLEMIELLAKQLEKDLPKPNVAVALVDEPLVFAKSTLIHETLAKDAPLHLHYLMGSDTITRVFQPKYYASEAHLASSCTKFFEEEQSVMVCAERSAESVTGHAGHPDWSGDEARSDELRTLLASAGPAHDWYKRGAIQLRHLDPDAARHSSTAEVPTGDAARTALCQMVPDTLVDYLLAHNTYKKSE</sequence>
<dbReference type="EC" id="2.7.7.1" evidence="1"/>
<dbReference type="SUPFAM" id="SSF52374">
    <property type="entry name" value="Nucleotidylyl transferase"/>
    <property type="match status" value="1"/>
</dbReference>
<dbReference type="EMBL" id="CP119959">
    <property type="protein sequence ID" value="WFD38789.1"/>
    <property type="molecule type" value="Genomic_DNA"/>
</dbReference>
<dbReference type="GO" id="GO:0005737">
    <property type="term" value="C:cytoplasm"/>
    <property type="evidence" value="ECO:0007669"/>
    <property type="project" value="TreeGrafter"/>
</dbReference>
<name>A0AAF0JAH0_9BASI</name>